<feature type="transmembrane region" description="Helical" evidence="3">
    <location>
        <begin position="284"/>
        <end position="305"/>
    </location>
</feature>
<dbReference type="AlphaFoldDB" id="A0ABD5MCQ1"/>
<dbReference type="Pfam" id="PF14257">
    <property type="entry name" value="DUF4349"/>
    <property type="match status" value="1"/>
</dbReference>
<dbReference type="PROSITE" id="PS51257">
    <property type="entry name" value="PROKAR_LIPOPROTEIN"/>
    <property type="match status" value="1"/>
</dbReference>
<organism evidence="5 6">
    <name type="scientific">Halobellus rubicundus</name>
    <dbReference type="NCBI Taxonomy" id="2996466"/>
    <lineage>
        <taxon>Archaea</taxon>
        <taxon>Methanobacteriati</taxon>
        <taxon>Methanobacteriota</taxon>
        <taxon>Stenosarchaea group</taxon>
        <taxon>Halobacteria</taxon>
        <taxon>Halobacteriales</taxon>
        <taxon>Haloferacaceae</taxon>
        <taxon>Halobellus</taxon>
    </lineage>
</organism>
<dbReference type="EMBL" id="JBGNYA010000001">
    <property type="protein sequence ID" value="MFA1611346.1"/>
    <property type="molecule type" value="Genomic_DNA"/>
</dbReference>
<reference evidence="5 6" key="1">
    <citation type="submission" date="2024-08" db="EMBL/GenBank/DDBJ databases">
        <title>Halobellus sp. MBLA0158 whole genome sequence.</title>
        <authorList>
            <person name="Hwang C.Y."/>
            <person name="Cho E.-S."/>
            <person name="Seo M.-J."/>
        </authorList>
    </citation>
    <scope>NUCLEOTIDE SEQUENCE [LARGE SCALE GENOMIC DNA]</scope>
    <source>
        <strain evidence="5 6">MBLA0158</strain>
    </source>
</reference>
<gene>
    <name evidence="5" type="ORF">OS889_10075</name>
</gene>
<evidence type="ECO:0000256" key="1">
    <source>
        <dbReference type="SAM" id="Coils"/>
    </source>
</evidence>
<evidence type="ECO:0000259" key="4">
    <source>
        <dbReference type="Pfam" id="PF14257"/>
    </source>
</evidence>
<feature type="compositionally biased region" description="Gly residues" evidence="2">
    <location>
        <begin position="65"/>
        <end position="76"/>
    </location>
</feature>
<name>A0ABD5MCQ1_9EURY</name>
<evidence type="ECO:0000313" key="6">
    <source>
        <dbReference type="Proteomes" id="UP001570511"/>
    </source>
</evidence>
<dbReference type="InterPro" id="IPR025645">
    <property type="entry name" value="DUF4349"/>
</dbReference>
<comment type="caution">
    <text evidence="5">The sequence shown here is derived from an EMBL/GenBank/DDBJ whole genome shotgun (WGS) entry which is preliminary data.</text>
</comment>
<feature type="region of interest" description="Disordered" evidence="2">
    <location>
        <begin position="40"/>
        <end position="78"/>
    </location>
</feature>
<keyword evidence="3" id="KW-1133">Transmembrane helix</keyword>
<feature type="domain" description="DUF4349" evidence="4">
    <location>
        <begin position="83"/>
        <end position="298"/>
    </location>
</feature>
<dbReference type="RefSeq" id="WP_372389581.1">
    <property type="nucleotide sequence ID" value="NZ_JBGNYA010000001.1"/>
</dbReference>
<protein>
    <submittedName>
        <fullName evidence="5">DUF4349 domain-containing protein</fullName>
    </submittedName>
</protein>
<sequence length="318" mass="33565">MTSRRTLATLALVALVALAGCGATGSGGAGGGDAGGYEQATQAAAGPEATGAPTGTAVARDAASGSGGDGGGGGGDAVNVQERQVIRTGTVVVEVDDFERARADITSTVEGYGGYVSDTAQDRREIDNETWVRGQVVLRVPQDRFEGLVEDAKALGEVESVETNARDVTGQIVDIQARLENLRAERDRLRELYDQANTTEDVLAVQRELSDVQGEIERLEARLQSLQNQVAYSTLTVRLEEPRPTPNRVAPDRWYDTPVVSAFLQSVDGVVVVARAIVVGLAYALPYLIAFGLPVVLVGGAIWRYRGRIGLPSRGNGD</sequence>
<keyword evidence="3" id="KW-0472">Membrane</keyword>
<keyword evidence="3" id="KW-0812">Transmembrane</keyword>
<proteinExistence type="predicted"/>
<dbReference type="Gene3D" id="1.10.287.1490">
    <property type="match status" value="1"/>
</dbReference>
<dbReference type="Proteomes" id="UP001570511">
    <property type="component" value="Unassembled WGS sequence"/>
</dbReference>
<accession>A0ABD5MCQ1</accession>
<feature type="coiled-coil region" evidence="1">
    <location>
        <begin position="165"/>
        <end position="236"/>
    </location>
</feature>
<evidence type="ECO:0000313" key="5">
    <source>
        <dbReference type="EMBL" id="MFA1611346.1"/>
    </source>
</evidence>
<keyword evidence="1" id="KW-0175">Coiled coil</keyword>
<keyword evidence="6" id="KW-1185">Reference proteome</keyword>
<feature type="compositionally biased region" description="Low complexity" evidence="2">
    <location>
        <begin position="40"/>
        <end position="64"/>
    </location>
</feature>
<evidence type="ECO:0000256" key="3">
    <source>
        <dbReference type="SAM" id="Phobius"/>
    </source>
</evidence>
<evidence type="ECO:0000256" key="2">
    <source>
        <dbReference type="SAM" id="MobiDB-lite"/>
    </source>
</evidence>